<dbReference type="SUPFAM" id="SSF46955">
    <property type="entry name" value="Putative DNA-binding domain"/>
    <property type="match status" value="1"/>
</dbReference>
<proteinExistence type="predicted"/>
<name>A0A6N2R893_9FIRM</name>
<dbReference type="AlphaFoldDB" id="A0A6N2R893"/>
<dbReference type="InterPro" id="IPR047057">
    <property type="entry name" value="MerR_fam"/>
</dbReference>
<dbReference type="PANTHER" id="PTHR30204">
    <property type="entry name" value="REDOX-CYCLING DRUG-SENSING TRANSCRIPTIONAL ACTIVATOR SOXR"/>
    <property type="match status" value="1"/>
</dbReference>
<evidence type="ECO:0000313" key="5">
    <source>
        <dbReference type="EMBL" id="VYS77333.1"/>
    </source>
</evidence>
<dbReference type="InterPro" id="IPR000551">
    <property type="entry name" value="MerR-type_HTH_dom"/>
</dbReference>
<accession>A0A6N2R893</accession>
<dbReference type="SMART" id="SM00422">
    <property type="entry name" value="HTH_MERR"/>
    <property type="match status" value="1"/>
</dbReference>
<evidence type="ECO:0000256" key="1">
    <source>
        <dbReference type="ARBA" id="ARBA00022491"/>
    </source>
</evidence>
<dbReference type="InterPro" id="IPR009061">
    <property type="entry name" value="DNA-bd_dom_put_sf"/>
</dbReference>
<dbReference type="PANTHER" id="PTHR30204:SF69">
    <property type="entry name" value="MERR-FAMILY TRANSCRIPTIONAL REGULATOR"/>
    <property type="match status" value="1"/>
</dbReference>
<evidence type="ECO:0000256" key="4">
    <source>
        <dbReference type="ARBA" id="ARBA00023163"/>
    </source>
</evidence>
<gene>
    <name evidence="5" type="primary">bmrR_1</name>
    <name evidence="5" type="ORF">ACLFYP115_00343</name>
</gene>
<dbReference type="Gene3D" id="1.10.1660.10">
    <property type="match status" value="1"/>
</dbReference>
<protein>
    <submittedName>
        <fullName evidence="5">Multidrug-efflux transporter 1 regulator</fullName>
    </submittedName>
</protein>
<sequence length="263" mass="30506">MKEYLTIGEVSKMKGVGIKSLRYYDRLGILKPAYINPDTGYRYYSIEQMLMLDMILLCLGLDIPLKQMQEYMDEEGHLDMKGLLKDGRKKAEEKAKRIQDTLFQIDGLERRIRGAEEIRNKGSDSYSKYIGERMVIALPWNHPSTDDKAYMSEVTKLYSLSQKLELTVFYQQGIIHHRKGGEAKSYIFLEIQQTDVKDPGIFSLPEGTYECSVSEDTRIDEKAETKNQPEDLLIVETDFYFGKQPKDRYFLELQIYKGKDGGK</sequence>
<keyword evidence="3" id="KW-0238">DNA-binding</keyword>
<evidence type="ECO:0000256" key="3">
    <source>
        <dbReference type="ARBA" id="ARBA00023125"/>
    </source>
</evidence>
<dbReference type="RefSeq" id="WP_006565562.1">
    <property type="nucleotide sequence ID" value="NZ_BAABZP010000001.1"/>
</dbReference>
<evidence type="ECO:0000256" key="2">
    <source>
        <dbReference type="ARBA" id="ARBA00023015"/>
    </source>
</evidence>
<dbReference type="GO" id="GO:0003677">
    <property type="term" value="F:DNA binding"/>
    <property type="evidence" value="ECO:0007669"/>
    <property type="project" value="UniProtKB-KW"/>
</dbReference>
<dbReference type="GO" id="GO:0003700">
    <property type="term" value="F:DNA-binding transcription factor activity"/>
    <property type="evidence" value="ECO:0007669"/>
    <property type="project" value="InterPro"/>
</dbReference>
<dbReference type="Pfam" id="PF13411">
    <property type="entry name" value="MerR_1"/>
    <property type="match status" value="1"/>
</dbReference>
<reference evidence="5" key="1">
    <citation type="submission" date="2019-11" db="EMBL/GenBank/DDBJ databases">
        <authorList>
            <person name="Feng L."/>
        </authorList>
    </citation>
    <scope>NUCLEOTIDE SEQUENCE</scope>
    <source>
        <strain evidence="5">AcaccaeLFYP115</strain>
    </source>
</reference>
<keyword evidence="4" id="KW-0804">Transcription</keyword>
<dbReference type="EMBL" id="CACRSQ010000002">
    <property type="protein sequence ID" value="VYS77333.1"/>
    <property type="molecule type" value="Genomic_DNA"/>
</dbReference>
<dbReference type="PROSITE" id="PS50937">
    <property type="entry name" value="HTH_MERR_2"/>
    <property type="match status" value="1"/>
</dbReference>
<organism evidence="5">
    <name type="scientific">Anaerostipes caccae</name>
    <dbReference type="NCBI Taxonomy" id="105841"/>
    <lineage>
        <taxon>Bacteria</taxon>
        <taxon>Bacillati</taxon>
        <taxon>Bacillota</taxon>
        <taxon>Clostridia</taxon>
        <taxon>Lachnospirales</taxon>
        <taxon>Lachnospiraceae</taxon>
        <taxon>Anaerostipes</taxon>
    </lineage>
</organism>
<keyword evidence="1" id="KW-0678">Repressor</keyword>
<keyword evidence="2" id="KW-0805">Transcription regulation</keyword>